<dbReference type="Proteomes" id="UP001220209">
    <property type="component" value="Plasmid unnamed3"/>
</dbReference>
<evidence type="ECO:0000313" key="2">
    <source>
        <dbReference type="EMBL" id="WFN24073.1"/>
    </source>
</evidence>
<keyword evidence="1" id="KW-0812">Transmembrane</keyword>
<accession>A0ABD7YGG3</accession>
<organism evidence="2 3">
    <name type="scientific">Burkholderia contaminans</name>
    <dbReference type="NCBI Taxonomy" id="488447"/>
    <lineage>
        <taxon>Bacteria</taxon>
        <taxon>Pseudomonadati</taxon>
        <taxon>Pseudomonadota</taxon>
        <taxon>Betaproteobacteria</taxon>
        <taxon>Burkholderiales</taxon>
        <taxon>Burkholderiaceae</taxon>
        <taxon>Burkholderia</taxon>
        <taxon>Burkholderia cepacia complex</taxon>
    </lineage>
</organism>
<reference evidence="2 3" key="1">
    <citation type="submission" date="2021-12" db="EMBL/GenBank/DDBJ databases">
        <title>Genomic and phenotypic characterization of three Burkholderia contaminans isolates recovered from different sources.</title>
        <authorList>
            <person name="Lopez De Volder A."/>
            <person name="Fan Y."/>
            <person name="Nunvar J."/>
            <person name="Herrera T."/>
            <person name="Timp W."/>
            <person name="Degrossi J."/>
        </authorList>
    </citation>
    <scope>NUCLEOTIDE SEQUENCE [LARGE SCALE GENOMIC DNA]</scope>
    <source>
        <strain evidence="2 3">LMG 23361</strain>
        <plasmid evidence="2 3">unnamed3</plasmid>
    </source>
</reference>
<sequence length="246" mass="27891">MASEPEKSDHGNLITGATVVAVLGMIGAVWKWALDARRARVIALTDSGRRALDNAERLETYANRCRKLINENAYTAEEIPPWSQPECFEFALPDLADAATTGQGARHLRFEASYRDLQREIAAASRQVGEWYDSEFYGPSGALELLARRAYDVADRALALAAALRKQFGLPRRQLSRYERDIERHIHDRAIAGRARPPIWRPWALMRFALAKSRCAQVPLRIHLHAARRKWIARLRRVFGLGANPR</sequence>
<dbReference type="RefSeq" id="WP_069301958.1">
    <property type="nucleotide sequence ID" value="NZ_CABVQO010000033.1"/>
</dbReference>
<dbReference type="EMBL" id="CP090645">
    <property type="protein sequence ID" value="WFN24073.1"/>
    <property type="molecule type" value="Genomic_DNA"/>
</dbReference>
<geneLocation type="plasmid" evidence="2 3">
    <name>unnamed3</name>
</geneLocation>
<gene>
    <name evidence="2" type="ORF">LXE91_42570</name>
</gene>
<name>A0ABD7YGG3_9BURK</name>
<protein>
    <submittedName>
        <fullName evidence="2">Uncharacterized protein</fullName>
    </submittedName>
</protein>
<proteinExistence type="predicted"/>
<dbReference type="AlphaFoldDB" id="A0ABD7YGG3"/>
<keyword evidence="2" id="KW-0614">Plasmid</keyword>
<keyword evidence="1" id="KW-1133">Transmembrane helix</keyword>
<evidence type="ECO:0000256" key="1">
    <source>
        <dbReference type="SAM" id="Phobius"/>
    </source>
</evidence>
<keyword evidence="1" id="KW-0472">Membrane</keyword>
<feature type="transmembrane region" description="Helical" evidence="1">
    <location>
        <begin position="12"/>
        <end position="30"/>
    </location>
</feature>
<evidence type="ECO:0000313" key="3">
    <source>
        <dbReference type="Proteomes" id="UP001220209"/>
    </source>
</evidence>